<organism evidence="2 3">
    <name type="scientific">Fragilariopsis cylindrus CCMP1102</name>
    <dbReference type="NCBI Taxonomy" id="635003"/>
    <lineage>
        <taxon>Eukaryota</taxon>
        <taxon>Sar</taxon>
        <taxon>Stramenopiles</taxon>
        <taxon>Ochrophyta</taxon>
        <taxon>Bacillariophyta</taxon>
        <taxon>Bacillariophyceae</taxon>
        <taxon>Bacillariophycidae</taxon>
        <taxon>Bacillariales</taxon>
        <taxon>Bacillariaceae</taxon>
        <taxon>Fragilariopsis</taxon>
    </lineage>
</organism>
<dbReference type="Proteomes" id="UP000095751">
    <property type="component" value="Unassembled WGS sequence"/>
</dbReference>
<sequence>MSDSDDSDGWGMEELVIPSANNNDADEVDDDDNNKNDDGTDYWAVDTTSTNSQYGDNKDSNNKNVAQQKQKQNNAGGGSDNDNDNGGSGGGGGGGEPMIIVDITQINSNIHSKFDRNSVNNPEEASKLRKKIECNYDEYATTTSNANELISNGTVIPCGSSVWKDALIQLRNDRPGHYFVPIFKKR</sequence>
<dbReference type="OrthoDB" id="45013at2759"/>
<proteinExistence type="predicted"/>
<feature type="compositionally biased region" description="Gly residues" evidence="1">
    <location>
        <begin position="86"/>
        <end position="96"/>
    </location>
</feature>
<feature type="compositionally biased region" description="Polar residues" evidence="1">
    <location>
        <begin position="46"/>
        <end position="55"/>
    </location>
</feature>
<protein>
    <submittedName>
        <fullName evidence="2">Uncharacterized protein</fullName>
    </submittedName>
</protein>
<accession>A0A1E7EJ15</accession>
<feature type="compositionally biased region" description="Low complexity" evidence="1">
    <location>
        <begin position="62"/>
        <end position="74"/>
    </location>
</feature>
<dbReference type="KEGG" id="fcy:FRACYDRAFT_231518"/>
<dbReference type="EMBL" id="KV784451">
    <property type="protein sequence ID" value="OEU05860.1"/>
    <property type="molecule type" value="Genomic_DNA"/>
</dbReference>
<evidence type="ECO:0000313" key="2">
    <source>
        <dbReference type="EMBL" id="OEU05860.1"/>
    </source>
</evidence>
<keyword evidence="3" id="KW-1185">Reference proteome</keyword>
<dbReference type="AlphaFoldDB" id="A0A1E7EJ15"/>
<dbReference type="InParanoid" id="A0A1E7EJ15"/>
<gene>
    <name evidence="2" type="ORF">FRACYDRAFT_231518</name>
</gene>
<name>A0A1E7EJ15_9STRA</name>
<feature type="region of interest" description="Disordered" evidence="1">
    <location>
        <begin position="1"/>
        <end position="98"/>
    </location>
</feature>
<evidence type="ECO:0000256" key="1">
    <source>
        <dbReference type="SAM" id="MobiDB-lite"/>
    </source>
</evidence>
<reference evidence="2 3" key="1">
    <citation type="submission" date="2016-09" db="EMBL/GenBank/DDBJ databases">
        <title>Extensive genetic diversity and differential bi-allelic expression allows diatom success in the polar Southern Ocean.</title>
        <authorList>
            <consortium name="DOE Joint Genome Institute"/>
            <person name="Mock T."/>
            <person name="Otillar R.P."/>
            <person name="Strauss J."/>
            <person name="Dupont C."/>
            <person name="Frickenhaus S."/>
            <person name="Maumus F."/>
            <person name="Mcmullan M."/>
            <person name="Sanges R."/>
            <person name="Schmutz J."/>
            <person name="Toseland A."/>
            <person name="Valas R."/>
            <person name="Veluchamy A."/>
            <person name="Ward B.J."/>
            <person name="Allen A."/>
            <person name="Barry K."/>
            <person name="Falciatore A."/>
            <person name="Ferrante M."/>
            <person name="Fortunato A.E."/>
            <person name="Gloeckner G."/>
            <person name="Gruber A."/>
            <person name="Hipkin R."/>
            <person name="Janech M."/>
            <person name="Kroth P."/>
            <person name="Leese F."/>
            <person name="Lindquist E."/>
            <person name="Lyon B.R."/>
            <person name="Martin J."/>
            <person name="Mayer C."/>
            <person name="Parker M."/>
            <person name="Quesneville H."/>
            <person name="Raymond J."/>
            <person name="Uhlig C."/>
            <person name="Valentin K.U."/>
            <person name="Worden A.Z."/>
            <person name="Armbrust E.V."/>
            <person name="Bowler C."/>
            <person name="Green B."/>
            <person name="Moulton V."/>
            <person name="Van Oosterhout C."/>
            <person name="Grigoriev I."/>
        </authorList>
    </citation>
    <scope>NUCLEOTIDE SEQUENCE [LARGE SCALE GENOMIC DNA]</scope>
    <source>
        <strain evidence="2 3">CCMP1102</strain>
    </source>
</reference>
<evidence type="ECO:0000313" key="3">
    <source>
        <dbReference type="Proteomes" id="UP000095751"/>
    </source>
</evidence>